<reference evidence="2 3" key="1">
    <citation type="submission" date="2020-07" db="EMBL/GenBank/DDBJ databases">
        <title>Halosimplex litoreum sp. nov. and Halosimplex rubrum sp. nov., isolated from different salt environments.</title>
        <authorList>
            <person name="Cui H."/>
        </authorList>
    </citation>
    <scope>NUCLEOTIDE SEQUENCE [LARGE SCALE GENOMIC DNA]</scope>
    <source>
        <strain evidence="2 3">R2</strain>
    </source>
</reference>
<dbReference type="Proteomes" id="UP000509346">
    <property type="component" value="Chromosome"/>
</dbReference>
<dbReference type="KEGG" id="hpel:HZS54_08710"/>
<keyword evidence="1" id="KW-0472">Membrane</keyword>
<dbReference type="OrthoDB" id="306663at2157"/>
<sequence>MADRTRADTPRSSPGVGVDARGVTPAVGKTLEIGIVVLFVGLVTTALLGGVVPDYRTAAGGEVADRVLVTVAQEVERTVPPSAREVSVRRTIDLPSTIAGSGYAVRVDGRTLVLDHPDPAIGGRVGLSLPPRVDRVAGRTEGGAETVVTVRKGGGGLVVELHNGGEP</sequence>
<protein>
    <submittedName>
        <fullName evidence="2">Uncharacterized protein</fullName>
    </submittedName>
</protein>
<evidence type="ECO:0000256" key="1">
    <source>
        <dbReference type="SAM" id="Phobius"/>
    </source>
</evidence>
<dbReference type="AlphaFoldDB" id="A0A7D5PE36"/>
<name>A0A7D5PE36_9EURY</name>
<keyword evidence="1" id="KW-0812">Transmembrane</keyword>
<dbReference type="GeneID" id="56082665"/>
<organism evidence="2 3">
    <name type="scientific">Halosimplex pelagicum</name>
    <dbReference type="NCBI Taxonomy" id="869886"/>
    <lineage>
        <taxon>Archaea</taxon>
        <taxon>Methanobacteriati</taxon>
        <taxon>Methanobacteriota</taxon>
        <taxon>Stenosarchaea group</taxon>
        <taxon>Halobacteria</taxon>
        <taxon>Halobacteriales</taxon>
        <taxon>Haloarculaceae</taxon>
        <taxon>Halosimplex</taxon>
    </lineage>
</organism>
<dbReference type="InterPro" id="IPR055690">
    <property type="entry name" value="DUF7266"/>
</dbReference>
<accession>A0A7D5PE36</accession>
<feature type="transmembrane region" description="Helical" evidence="1">
    <location>
        <begin position="33"/>
        <end position="52"/>
    </location>
</feature>
<evidence type="ECO:0000313" key="3">
    <source>
        <dbReference type="Proteomes" id="UP000509346"/>
    </source>
</evidence>
<keyword evidence="3" id="KW-1185">Reference proteome</keyword>
<keyword evidence="1" id="KW-1133">Transmembrane helix</keyword>
<dbReference type="Pfam" id="PF23928">
    <property type="entry name" value="DUF7266"/>
    <property type="match status" value="1"/>
</dbReference>
<proteinExistence type="predicted"/>
<dbReference type="EMBL" id="CP058909">
    <property type="protein sequence ID" value="QLH81700.1"/>
    <property type="molecule type" value="Genomic_DNA"/>
</dbReference>
<evidence type="ECO:0000313" key="2">
    <source>
        <dbReference type="EMBL" id="QLH81700.1"/>
    </source>
</evidence>
<gene>
    <name evidence="2" type="ORF">HZS54_08710</name>
</gene>
<dbReference type="RefSeq" id="WP_179921945.1">
    <property type="nucleotide sequence ID" value="NZ_CP058909.1"/>
</dbReference>